<gene>
    <name evidence="1" type="ORF">POCULU_LOCUS8932</name>
</gene>
<protein>
    <submittedName>
        <fullName evidence="1">7660_t:CDS:1</fullName>
    </submittedName>
</protein>
<accession>A0A9N9GX99</accession>
<comment type="caution">
    <text evidence="1">The sequence shown here is derived from an EMBL/GenBank/DDBJ whole genome shotgun (WGS) entry which is preliminary data.</text>
</comment>
<dbReference type="AlphaFoldDB" id="A0A9N9GX99"/>
<organism evidence="1 2">
    <name type="scientific">Paraglomus occultum</name>
    <dbReference type="NCBI Taxonomy" id="144539"/>
    <lineage>
        <taxon>Eukaryota</taxon>
        <taxon>Fungi</taxon>
        <taxon>Fungi incertae sedis</taxon>
        <taxon>Mucoromycota</taxon>
        <taxon>Glomeromycotina</taxon>
        <taxon>Glomeromycetes</taxon>
        <taxon>Paraglomerales</taxon>
        <taxon>Paraglomeraceae</taxon>
        <taxon>Paraglomus</taxon>
    </lineage>
</organism>
<feature type="non-terminal residue" evidence="1">
    <location>
        <position position="357"/>
    </location>
</feature>
<evidence type="ECO:0000313" key="1">
    <source>
        <dbReference type="EMBL" id="CAG8631803.1"/>
    </source>
</evidence>
<proteinExistence type="predicted"/>
<dbReference type="EMBL" id="CAJVPJ010002923">
    <property type="protein sequence ID" value="CAG8631803.1"/>
    <property type="molecule type" value="Genomic_DNA"/>
</dbReference>
<dbReference type="OrthoDB" id="5597648at2759"/>
<sequence>IQPNMLSEKEVDPSRVINRTVDVGGNVVSTGLGALELLGRRAIDVINERGLIRSSSSSSERLVKFDQISHLTVKQLFESNTGSAHLEAIKSLTDEALEKYEILLASGITPDVEQIEQVERNLVNDAIPDAVQETDNSVLAAQADLKLMVGLLEKMEIKASAIVRQLRTITRKLGSITHSNVAAFENDWKELEQAIMWEEPVNKRSQTKEFLESSIRANYEAGIRVLANFGEKSCEQMLRLAEAFLVRIAENRLNDDEEKKVNHVTPAKISEYLRDFAAKLLTEVHFVAGTYIKTIQAIVTRGKTFSTSFETADWDILDQQVLMVYEQLHTDSGTVINYIQHASSSISNILKLMVAES</sequence>
<name>A0A9N9GX99_9GLOM</name>
<keyword evidence="2" id="KW-1185">Reference proteome</keyword>
<evidence type="ECO:0000313" key="2">
    <source>
        <dbReference type="Proteomes" id="UP000789572"/>
    </source>
</evidence>
<reference evidence="1" key="1">
    <citation type="submission" date="2021-06" db="EMBL/GenBank/DDBJ databases">
        <authorList>
            <person name="Kallberg Y."/>
            <person name="Tangrot J."/>
            <person name="Rosling A."/>
        </authorList>
    </citation>
    <scope>NUCLEOTIDE SEQUENCE</scope>
    <source>
        <strain evidence="1">IA702</strain>
    </source>
</reference>
<dbReference type="Proteomes" id="UP000789572">
    <property type="component" value="Unassembled WGS sequence"/>
</dbReference>